<sequence>MGFVPGGVCLPPPGTQGNGACGSRAGRAQGHPSLPCRAANPKSEQLPGSGGLGKTALNPVPSSSGGVWPHTPSSSGLQSQEAQVGWWEGAPQPGARPPESVLRGDRRIVYHRGKAASSLSGPSTRGADDVPVQPSAAGDHLRCRVRPGARSCIHPVILAPSSDCPRSSRSLSPFGAKAFTTECFIHVCVDGSVIRDAVEKSGDRDGTVRTLGEQGYWNTSRLRRARCRVAVLWRPNPLQPADLQVPSCTLSSGERRGPGQARDWSPETQVRVPLPP</sequence>
<organism evidence="2 3">
    <name type="scientific">Balaenoptera acutorostrata</name>
    <name type="common">Common minke whale</name>
    <name type="synonym">Balaena rostrata</name>
    <dbReference type="NCBI Taxonomy" id="9767"/>
    <lineage>
        <taxon>Eukaryota</taxon>
        <taxon>Metazoa</taxon>
        <taxon>Chordata</taxon>
        <taxon>Craniata</taxon>
        <taxon>Vertebrata</taxon>
        <taxon>Euteleostomi</taxon>
        <taxon>Mammalia</taxon>
        <taxon>Eutheria</taxon>
        <taxon>Laurasiatheria</taxon>
        <taxon>Artiodactyla</taxon>
        <taxon>Whippomorpha</taxon>
        <taxon>Cetacea</taxon>
        <taxon>Mysticeti</taxon>
        <taxon>Balaenopteridae</taxon>
        <taxon>Balaenoptera</taxon>
    </lineage>
</organism>
<feature type="region of interest" description="Disordered" evidence="1">
    <location>
        <begin position="1"/>
        <end position="83"/>
    </location>
</feature>
<reference evidence="2" key="1">
    <citation type="submission" date="2025-05" db="UniProtKB">
        <authorList>
            <consortium name="RefSeq"/>
        </authorList>
    </citation>
    <scope>NUCLEOTIDE SEQUENCE [LARGE SCALE GENOMIC DNA]</scope>
</reference>
<evidence type="ECO:0000313" key="3">
    <source>
        <dbReference type="RefSeq" id="XP_057389598.1"/>
    </source>
</evidence>
<dbReference type="GeneID" id="130705665"/>
<dbReference type="Proteomes" id="UP001652580">
    <property type="component" value="Chromosome 1"/>
</dbReference>
<dbReference type="RefSeq" id="XP_057389598.1">
    <property type="nucleotide sequence ID" value="XM_057533615.1"/>
</dbReference>
<accession>A0ABM3SIC3</accession>
<gene>
    <name evidence="3" type="primary">LOC130705665</name>
</gene>
<proteinExistence type="predicted"/>
<evidence type="ECO:0000256" key="1">
    <source>
        <dbReference type="SAM" id="MobiDB-lite"/>
    </source>
</evidence>
<name>A0ABM3SIC3_BALAC</name>
<protein>
    <submittedName>
        <fullName evidence="3">Uncharacterized protein LOC130705665</fullName>
    </submittedName>
</protein>
<evidence type="ECO:0000313" key="2">
    <source>
        <dbReference type="Proteomes" id="UP001652580"/>
    </source>
</evidence>
<feature type="region of interest" description="Disordered" evidence="1">
    <location>
        <begin position="244"/>
        <end position="276"/>
    </location>
</feature>
<reference evidence="3" key="2">
    <citation type="submission" date="2025-08" db="UniProtKB">
        <authorList>
            <consortium name="RefSeq"/>
        </authorList>
    </citation>
    <scope>IDENTIFICATION</scope>
</reference>
<feature type="compositionally biased region" description="Polar residues" evidence="1">
    <location>
        <begin position="60"/>
        <end position="82"/>
    </location>
</feature>
<keyword evidence="2" id="KW-1185">Reference proteome</keyword>